<dbReference type="Pfam" id="PF00724">
    <property type="entry name" value="Oxidored_FMN"/>
    <property type="match status" value="1"/>
</dbReference>
<evidence type="ECO:0000256" key="2">
    <source>
        <dbReference type="ARBA" id="ARBA00005979"/>
    </source>
</evidence>
<dbReference type="EMBL" id="CP144699">
    <property type="protein sequence ID" value="WVZ21395.1"/>
    <property type="molecule type" value="Genomic_DNA"/>
</dbReference>
<evidence type="ECO:0000256" key="1">
    <source>
        <dbReference type="ARBA" id="ARBA00001917"/>
    </source>
</evidence>
<accession>A0AAQ3P4E8</accession>
<proteinExistence type="inferred from homology"/>
<dbReference type="SUPFAM" id="SSF51395">
    <property type="entry name" value="FMN-linked oxidoreductases"/>
    <property type="match status" value="1"/>
</dbReference>
<dbReference type="InterPro" id="IPR001155">
    <property type="entry name" value="OxRdtase_FMN_N"/>
</dbReference>
<dbReference type="PANTHER" id="PTHR22893:SF62">
    <property type="entry name" value="12-OXOPHYTODIENOATE REDUCTASE-LIKE PROTEIN"/>
    <property type="match status" value="1"/>
</dbReference>
<dbReference type="InterPro" id="IPR013785">
    <property type="entry name" value="Aldolase_TIM"/>
</dbReference>
<evidence type="ECO:0000256" key="4">
    <source>
        <dbReference type="ARBA" id="ARBA00022643"/>
    </source>
</evidence>
<dbReference type="FunFam" id="3.20.20.70:FF:000073">
    <property type="entry name" value="12-oxophytodienoate reductase 3"/>
    <property type="match status" value="1"/>
</dbReference>
<dbReference type="PANTHER" id="PTHR22893">
    <property type="entry name" value="NADH OXIDOREDUCTASE-RELATED"/>
    <property type="match status" value="1"/>
</dbReference>
<dbReference type="GO" id="GO:0016629">
    <property type="term" value="F:12-oxophytodienoate reductase activity"/>
    <property type="evidence" value="ECO:0007669"/>
    <property type="project" value="UniProtKB-ARBA"/>
</dbReference>
<keyword evidence="3" id="KW-0285">Flavoprotein</keyword>
<evidence type="ECO:0000256" key="3">
    <source>
        <dbReference type="ARBA" id="ARBA00022630"/>
    </source>
</evidence>
<evidence type="ECO:0000313" key="9">
    <source>
        <dbReference type="Proteomes" id="UP001374535"/>
    </source>
</evidence>
<reference evidence="8 9" key="1">
    <citation type="journal article" date="2023" name="Life. Sci Alliance">
        <title>Evolutionary insights into 3D genome organization and epigenetic landscape of Vigna mungo.</title>
        <authorList>
            <person name="Junaid A."/>
            <person name="Singh B."/>
            <person name="Bhatia S."/>
        </authorList>
    </citation>
    <scope>NUCLEOTIDE SEQUENCE [LARGE SCALE GENOMIC DNA]</scope>
    <source>
        <strain evidence="8">Urdbean</strain>
    </source>
</reference>
<keyword evidence="9" id="KW-1185">Reference proteome</keyword>
<dbReference type="AlphaFoldDB" id="A0AAQ3P4E8"/>
<gene>
    <name evidence="8" type="ORF">V8G54_008717</name>
</gene>
<dbReference type="Proteomes" id="UP001374535">
    <property type="component" value="Chromosome 2"/>
</dbReference>
<organism evidence="8 9">
    <name type="scientific">Vigna mungo</name>
    <name type="common">Black gram</name>
    <name type="synonym">Phaseolus mungo</name>
    <dbReference type="NCBI Taxonomy" id="3915"/>
    <lineage>
        <taxon>Eukaryota</taxon>
        <taxon>Viridiplantae</taxon>
        <taxon>Streptophyta</taxon>
        <taxon>Embryophyta</taxon>
        <taxon>Tracheophyta</taxon>
        <taxon>Spermatophyta</taxon>
        <taxon>Magnoliopsida</taxon>
        <taxon>eudicotyledons</taxon>
        <taxon>Gunneridae</taxon>
        <taxon>Pentapetalae</taxon>
        <taxon>rosids</taxon>
        <taxon>fabids</taxon>
        <taxon>Fabales</taxon>
        <taxon>Fabaceae</taxon>
        <taxon>Papilionoideae</taxon>
        <taxon>50 kb inversion clade</taxon>
        <taxon>NPAAA clade</taxon>
        <taxon>indigoferoid/millettioid clade</taxon>
        <taxon>Phaseoleae</taxon>
        <taxon>Vigna</taxon>
    </lineage>
</organism>
<dbReference type="InterPro" id="IPR045247">
    <property type="entry name" value="Oye-like"/>
</dbReference>
<sequence>MKSKSPHVPSQILICQGGKRRMNNTIVEEKEDVINGREVIPLLTPFKMGKFHLSHRIVLAPLTRTRSYNFVAQPHAGLYYSQRTTKGGLLIGEASGVSETAQGYPNTPGIWTREQVEAWKPIVRAVHEKGGIFFCQLWHAGRVSNYVYQPNGQPPISSTNKAIEGSNTKYPSPRRLRTDEIPMIVNDFRMAAKNAIEAGFDGVEIHGANGYLLDQFLKDHVNDRDDEFGGSLENRCRFPLMVVEAIINEVGSDKVGVRLSPFANYCDCKDSDPQALGIYMAQSLRKLDILYCHVIEPRMVTMFEKCDTNVSLSDIRKAFGGTFIVAGGYNRSGGNKVVANGGADLVAYGRLFLANPDLPKRFELDAELNKPDRSTFYTSDPVVGYTDYPFLQHDH</sequence>
<evidence type="ECO:0000259" key="7">
    <source>
        <dbReference type="Pfam" id="PF00724"/>
    </source>
</evidence>
<keyword evidence="4" id="KW-0288">FMN</keyword>
<protein>
    <recommendedName>
        <fullName evidence="7">NADH:flavin oxidoreductase/NADH oxidase N-terminal domain-containing protein</fullName>
    </recommendedName>
</protein>
<evidence type="ECO:0000256" key="6">
    <source>
        <dbReference type="ARBA" id="ARBA00023002"/>
    </source>
</evidence>
<comment type="cofactor">
    <cofactor evidence="1">
        <name>FMN</name>
        <dbReference type="ChEBI" id="CHEBI:58210"/>
    </cofactor>
</comment>
<dbReference type="CDD" id="cd02933">
    <property type="entry name" value="OYE_like_FMN"/>
    <property type="match status" value="1"/>
</dbReference>
<comment type="similarity">
    <text evidence="2">Belongs to the NADH:flavin oxidoreductase/NADH oxidase family.</text>
</comment>
<dbReference type="GO" id="GO:0010181">
    <property type="term" value="F:FMN binding"/>
    <property type="evidence" value="ECO:0007669"/>
    <property type="project" value="InterPro"/>
</dbReference>
<feature type="domain" description="NADH:flavin oxidoreductase/NADH oxidase N-terminal" evidence="7">
    <location>
        <begin position="42"/>
        <end position="366"/>
    </location>
</feature>
<keyword evidence="5" id="KW-0521">NADP</keyword>
<keyword evidence="6" id="KW-0560">Oxidoreductase</keyword>
<evidence type="ECO:0000313" key="8">
    <source>
        <dbReference type="EMBL" id="WVZ21395.1"/>
    </source>
</evidence>
<name>A0AAQ3P4E8_VIGMU</name>
<evidence type="ECO:0000256" key="5">
    <source>
        <dbReference type="ARBA" id="ARBA00022857"/>
    </source>
</evidence>
<dbReference type="Gene3D" id="3.20.20.70">
    <property type="entry name" value="Aldolase class I"/>
    <property type="match status" value="1"/>
</dbReference>